<dbReference type="PATRIC" id="fig|1210046.3.peg.101"/>
<comment type="caution">
    <text evidence="3">The sequence shown here is derived from an EMBL/GenBank/DDBJ whole genome shotgun (WGS) entry which is preliminary data.</text>
</comment>
<name>K1E6F5_9MICO</name>
<protein>
    <recommendedName>
        <fullName evidence="2">YjeF N-terminal domain-containing protein</fullName>
    </recommendedName>
</protein>
<feature type="region of interest" description="Disordered" evidence="1">
    <location>
        <begin position="90"/>
        <end position="151"/>
    </location>
</feature>
<sequence length="151" mass="15495">MITGYSVETVRAAEAALPELLESGELMQRAARGVARIAAGRMRERGARRVCALVGPGNNGADTLFAIARLAKRGFETAAVCVDTSASQVQTEAADLARARPGSDCSTTDPRRSPRSPGPRSSSTASPASADGRGCRPSPARGLTRSATGPG</sequence>
<evidence type="ECO:0000313" key="3">
    <source>
        <dbReference type="EMBL" id="EKA62656.1"/>
    </source>
</evidence>
<evidence type="ECO:0000313" key="4">
    <source>
        <dbReference type="Proteomes" id="UP000004474"/>
    </source>
</evidence>
<dbReference type="PROSITE" id="PS51385">
    <property type="entry name" value="YJEF_N"/>
    <property type="match status" value="1"/>
</dbReference>
<feature type="domain" description="YjeF N-terminal" evidence="2">
    <location>
        <begin position="10"/>
        <end position="151"/>
    </location>
</feature>
<organism evidence="3 4">
    <name type="scientific">Janibacter hoylei PVAS-1</name>
    <dbReference type="NCBI Taxonomy" id="1210046"/>
    <lineage>
        <taxon>Bacteria</taxon>
        <taxon>Bacillati</taxon>
        <taxon>Actinomycetota</taxon>
        <taxon>Actinomycetes</taxon>
        <taxon>Micrococcales</taxon>
        <taxon>Intrasporangiaceae</taxon>
        <taxon>Janibacter</taxon>
    </lineage>
</organism>
<reference evidence="3 4" key="1">
    <citation type="journal article" date="2012" name="J. Bacteriol.">
        <title>Genome Sequence of Janibacter hoylei MTCC8307, Isolated from the Stratospheric Air.</title>
        <authorList>
            <person name="Pawar S.P."/>
            <person name="Dhotre D.P."/>
            <person name="Shetty S.A."/>
            <person name="Chowdhury S.P."/>
            <person name="Chaudhari B.L."/>
            <person name="Shouche Y.S."/>
        </authorList>
    </citation>
    <scope>NUCLEOTIDE SEQUENCE [LARGE SCALE GENOMIC DNA]</scope>
    <source>
        <strain evidence="3 4">PVAS-1</strain>
    </source>
</reference>
<proteinExistence type="predicted"/>
<dbReference type="EMBL" id="ALWX01000003">
    <property type="protein sequence ID" value="EKA62656.1"/>
    <property type="molecule type" value="Genomic_DNA"/>
</dbReference>
<dbReference type="SUPFAM" id="SSF64153">
    <property type="entry name" value="YjeF N-terminal domain-like"/>
    <property type="match status" value="1"/>
</dbReference>
<dbReference type="InterPro" id="IPR004443">
    <property type="entry name" value="YjeF_N_dom"/>
</dbReference>
<dbReference type="Pfam" id="PF03853">
    <property type="entry name" value="YjeF_N"/>
    <property type="match status" value="1"/>
</dbReference>
<dbReference type="InterPro" id="IPR036652">
    <property type="entry name" value="YjeF_N_dom_sf"/>
</dbReference>
<dbReference type="Gene3D" id="3.40.50.10260">
    <property type="entry name" value="YjeF N-terminal domain"/>
    <property type="match status" value="1"/>
</dbReference>
<dbReference type="AlphaFoldDB" id="K1E6F5"/>
<gene>
    <name evidence="3" type="ORF">B277_00510</name>
</gene>
<dbReference type="Proteomes" id="UP000004474">
    <property type="component" value="Unassembled WGS sequence"/>
</dbReference>
<evidence type="ECO:0000259" key="2">
    <source>
        <dbReference type="PROSITE" id="PS51385"/>
    </source>
</evidence>
<dbReference type="STRING" id="1210046.B277_00510"/>
<feature type="compositionally biased region" description="Low complexity" evidence="1">
    <location>
        <begin position="118"/>
        <end position="132"/>
    </location>
</feature>
<dbReference type="RefSeq" id="WP_007923898.1">
    <property type="nucleotide sequence ID" value="NZ_ALWX01000003.1"/>
</dbReference>
<evidence type="ECO:0000256" key="1">
    <source>
        <dbReference type="SAM" id="MobiDB-lite"/>
    </source>
</evidence>
<dbReference type="eggNOG" id="COG0062">
    <property type="taxonomic scope" value="Bacteria"/>
</dbReference>
<accession>K1E6F5</accession>